<dbReference type="AlphaFoldDB" id="X0X3X1"/>
<sequence length="92" mass="10639">MIEALNHMLEQRIRGEEPDFARFMEQFGNYFGPQPPQNLDELAERLQRQITQGQSLLNNLSAQDEESLDSLLRSVLDEDTRCELAKLTANME</sequence>
<organism evidence="1">
    <name type="scientific">marine sediment metagenome</name>
    <dbReference type="NCBI Taxonomy" id="412755"/>
    <lineage>
        <taxon>unclassified sequences</taxon>
        <taxon>metagenomes</taxon>
        <taxon>ecological metagenomes</taxon>
    </lineage>
</organism>
<protein>
    <submittedName>
        <fullName evidence="1">Uncharacterized protein</fullName>
    </submittedName>
</protein>
<evidence type="ECO:0000313" key="1">
    <source>
        <dbReference type="EMBL" id="GAG31343.1"/>
    </source>
</evidence>
<accession>X0X3X1</accession>
<reference evidence="1" key="1">
    <citation type="journal article" date="2014" name="Front. Microbiol.">
        <title>High frequency of phylogenetically diverse reductive dehalogenase-homologous genes in deep subseafloor sedimentary metagenomes.</title>
        <authorList>
            <person name="Kawai M."/>
            <person name="Futagami T."/>
            <person name="Toyoda A."/>
            <person name="Takaki Y."/>
            <person name="Nishi S."/>
            <person name="Hori S."/>
            <person name="Arai W."/>
            <person name="Tsubouchi T."/>
            <person name="Morono Y."/>
            <person name="Uchiyama I."/>
            <person name="Ito T."/>
            <person name="Fujiyama A."/>
            <person name="Inagaki F."/>
            <person name="Takami H."/>
        </authorList>
    </citation>
    <scope>NUCLEOTIDE SEQUENCE</scope>
    <source>
        <strain evidence="1">Expedition CK06-06</strain>
    </source>
</reference>
<name>X0X3X1_9ZZZZ</name>
<gene>
    <name evidence="1" type="ORF">S01H1_68338</name>
</gene>
<comment type="caution">
    <text evidence="1">The sequence shown here is derived from an EMBL/GenBank/DDBJ whole genome shotgun (WGS) entry which is preliminary data.</text>
</comment>
<dbReference type="EMBL" id="BARS01045316">
    <property type="protein sequence ID" value="GAG31343.1"/>
    <property type="molecule type" value="Genomic_DNA"/>
</dbReference>
<feature type="non-terminal residue" evidence="1">
    <location>
        <position position="92"/>
    </location>
</feature>
<proteinExistence type="predicted"/>